<dbReference type="InterPro" id="IPR027417">
    <property type="entry name" value="P-loop_NTPase"/>
</dbReference>
<dbReference type="GO" id="GO:0005524">
    <property type="term" value="F:ATP binding"/>
    <property type="evidence" value="ECO:0007669"/>
    <property type="project" value="UniProtKB-KW"/>
</dbReference>
<evidence type="ECO:0000256" key="14">
    <source>
        <dbReference type="ARBA" id="ARBA00023137"/>
    </source>
</evidence>
<dbReference type="Gene3D" id="3.40.50.300">
    <property type="entry name" value="P-loop containing nucleotide triphosphate hydrolases"/>
    <property type="match status" value="1"/>
</dbReference>
<accession>A0A1D7QFG1</accession>
<dbReference type="EC" id="2.7.10.2" evidence="4"/>
<keyword evidence="14" id="KW-0829">Tyrosine-protein kinase</keyword>
<comment type="subcellular location">
    <subcellularLocation>
        <location evidence="1">Cell inner membrane</location>
        <topology evidence="1">Multi-pass membrane protein</topology>
    </subcellularLocation>
</comment>
<evidence type="ECO:0000256" key="10">
    <source>
        <dbReference type="ARBA" id="ARBA00022777"/>
    </source>
</evidence>
<keyword evidence="9" id="KW-0547">Nucleotide-binding</keyword>
<feature type="transmembrane region" description="Helical" evidence="16">
    <location>
        <begin position="31"/>
        <end position="49"/>
    </location>
</feature>
<dbReference type="InterPro" id="IPR032807">
    <property type="entry name" value="GNVR"/>
</dbReference>
<keyword evidence="8 16" id="KW-0812">Transmembrane</keyword>
<evidence type="ECO:0000256" key="4">
    <source>
        <dbReference type="ARBA" id="ARBA00011903"/>
    </source>
</evidence>
<dbReference type="GO" id="GO:0004715">
    <property type="term" value="F:non-membrane spanning protein tyrosine kinase activity"/>
    <property type="evidence" value="ECO:0007669"/>
    <property type="project" value="UniProtKB-EC"/>
</dbReference>
<evidence type="ECO:0000256" key="16">
    <source>
        <dbReference type="SAM" id="Phobius"/>
    </source>
</evidence>
<feature type="domain" description="Tyrosine-protein kinase G-rich" evidence="19">
    <location>
        <begin position="436"/>
        <end position="515"/>
    </location>
</feature>
<dbReference type="Pfam" id="PF02706">
    <property type="entry name" value="Wzz"/>
    <property type="match status" value="1"/>
</dbReference>
<evidence type="ECO:0000256" key="11">
    <source>
        <dbReference type="ARBA" id="ARBA00022840"/>
    </source>
</evidence>
<dbReference type="CDD" id="cd05387">
    <property type="entry name" value="BY-kinase"/>
    <property type="match status" value="1"/>
</dbReference>
<feature type="domain" description="Polysaccharide chain length determinant N-terminal" evidence="17">
    <location>
        <begin position="17"/>
        <end position="112"/>
    </location>
</feature>
<keyword evidence="5" id="KW-1003">Cell membrane</keyword>
<keyword evidence="12 16" id="KW-1133">Transmembrane helix</keyword>
<proteinExistence type="inferred from homology"/>
<evidence type="ECO:0000256" key="5">
    <source>
        <dbReference type="ARBA" id="ARBA00022475"/>
    </source>
</evidence>
<evidence type="ECO:0000313" key="21">
    <source>
        <dbReference type="Proteomes" id="UP000094313"/>
    </source>
</evidence>
<gene>
    <name evidence="20" type="ORF">BFS30_09755</name>
</gene>
<comment type="similarity">
    <text evidence="2">Belongs to the CpsD/CapB family.</text>
</comment>
<dbReference type="OrthoDB" id="9794577at2"/>
<evidence type="ECO:0000256" key="2">
    <source>
        <dbReference type="ARBA" id="ARBA00007316"/>
    </source>
</evidence>
<dbReference type="InterPro" id="IPR050445">
    <property type="entry name" value="Bact_polysacc_biosynth/exp"/>
</dbReference>
<dbReference type="AlphaFoldDB" id="A0A1D7QFG1"/>
<comment type="catalytic activity">
    <reaction evidence="15">
        <text>L-tyrosyl-[protein] + ATP = O-phospho-L-tyrosyl-[protein] + ADP + H(+)</text>
        <dbReference type="Rhea" id="RHEA:10596"/>
        <dbReference type="Rhea" id="RHEA-COMP:10136"/>
        <dbReference type="Rhea" id="RHEA-COMP:20101"/>
        <dbReference type="ChEBI" id="CHEBI:15378"/>
        <dbReference type="ChEBI" id="CHEBI:30616"/>
        <dbReference type="ChEBI" id="CHEBI:46858"/>
        <dbReference type="ChEBI" id="CHEBI:61978"/>
        <dbReference type="ChEBI" id="CHEBI:456216"/>
        <dbReference type="EC" id="2.7.10.2"/>
    </reaction>
</comment>
<evidence type="ECO:0000256" key="3">
    <source>
        <dbReference type="ARBA" id="ARBA00008883"/>
    </source>
</evidence>
<name>A0A1D7QFG1_9SPHI</name>
<keyword evidence="10" id="KW-0418">Kinase</keyword>
<keyword evidence="13 16" id="KW-0472">Membrane</keyword>
<evidence type="ECO:0000256" key="12">
    <source>
        <dbReference type="ARBA" id="ARBA00022989"/>
    </source>
</evidence>
<dbReference type="SUPFAM" id="SSF52540">
    <property type="entry name" value="P-loop containing nucleoside triphosphate hydrolases"/>
    <property type="match status" value="1"/>
</dbReference>
<organism evidence="20 21">
    <name type="scientific">Pedobacter steynii</name>
    <dbReference type="NCBI Taxonomy" id="430522"/>
    <lineage>
        <taxon>Bacteria</taxon>
        <taxon>Pseudomonadati</taxon>
        <taxon>Bacteroidota</taxon>
        <taxon>Sphingobacteriia</taxon>
        <taxon>Sphingobacteriales</taxon>
        <taxon>Sphingobacteriaceae</taxon>
        <taxon>Pedobacter</taxon>
    </lineage>
</organism>
<keyword evidence="21" id="KW-1185">Reference proteome</keyword>
<dbReference type="InterPro" id="IPR005702">
    <property type="entry name" value="Wzc-like_C"/>
</dbReference>
<dbReference type="NCBIfam" id="TIGR01007">
    <property type="entry name" value="eps_fam"/>
    <property type="match status" value="1"/>
</dbReference>
<dbReference type="Pfam" id="PF13614">
    <property type="entry name" value="AAA_31"/>
    <property type="match status" value="1"/>
</dbReference>
<sequence length="785" mass="87339">MKNTISEYKTAQEDIEGLDLKQILSRVLANWYWIALSVVICLAFSNLYVRYKTPNYKISARVLVNDEKKGAGLSGGGDLLGDLGGLLGTKSTVDNEAEILKTRYLMEQVVKDMDLNITYYRKGTLKKVELYESPYKIKVVAGADTIRATDVEVSFLKNNQVAVSADGIDTLVALDRSFTIPYVGVVQVIKGPAVPVMEEKYSFNIMSVDSKVIALMDAITVEVKNKQVTIIDLSLTHAIPKKGEDILSKLIEKYVQANLMDKNEVADSTVKFIQNRLAYIGGELGGLEGNIQNFKQENNLADMSEQSKLLVQTTGQYVNDLSKIETQISILKSLQDYLGDEAKNKRVLPSSLVPADLVFNGAVEKYNTLTLERARRLIGVTEANPGIQLMDKEIANARADIESNISTTLDGFIITRNRINDQMRKAEGQVRNVPKVERNYLNLARQQQIKQELYIFLMQKSEETAISKTSNIANSKTIDPPKSEVKPFSPKRMVVYLFGMVAGLVIPLGLMYVKDILNDKVQTKEDVTRITQVPIIGEISHDEGNDNMVVANSSRSAISEQFRALRTNLSFFIKNADEKVILLTSSMSGEGKSFVAINLGQILALTNKKVLLMELDLRKPGLSAKLEVSNPIGFTNYVTNAELTSDDIVKQLKPQENLFLVSSGPIPPNPAELLLSERTKILMAELKQQFDYIIIDAPPVGIVTDAQLLASYADVCMYLVRQNYTLKQQVNIVDDLAKSQKMKGLSIVINDIKATKGYGYGYSYGNYEVNGKEPGFFSKLFKRNK</sequence>
<dbReference type="InterPro" id="IPR003856">
    <property type="entry name" value="LPS_length_determ_N"/>
</dbReference>
<dbReference type="RefSeq" id="WP_069379118.1">
    <property type="nucleotide sequence ID" value="NZ_CP017141.1"/>
</dbReference>
<dbReference type="KEGG" id="psty:BFS30_09755"/>
<dbReference type="GO" id="GO:0005886">
    <property type="term" value="C:plasma membrane"/>
    <property type="evidence" value="ECO:0007669"/>
    <property type="project" value="UniProtKB-SubCell"/>
</dbReference>
<dbReference type="PANTHER" id="PTHR32309:SF13">
    <property type="entry name" value="FERRIC ENTEROBACTIN TRANSPORT PROTEIN FEPE"/>
    <property type="match status" value="1"/>
</dbReference>
<reference evidence="20 21" key="1">
    <citation type="submission" date="2016-08" db="EMBL/GenBank/DDBJ databases">
        <authorList>
            <person name="Seilhamer J.J."/>
        </authorList>
    </citation>
    <scope>NUCLEOTIDE SEQUENCE [LARGE SCALE GENOMIC DNA]</scope>
    <source>
        <strain evidence="20 21">DX4</strain>
    </source>
</reference>
<dbReference type="EMBL" id="CP017141">
    <property type="protein sequence ID" value="AOM77428.1"/>
    <property type="molecule type" value="Genomic_DNA"/>
</dbReference>
<evidence type="ECO:0000313" key="20">
    <source>
        <dbReference type="EMBL" id="AOM77428.1"/>
    </source>
</evidence>
<protein>
    <recommendedName>
        <fullName evidence="4">non-specific protein-tyrosine kinase</fullName>
        <ecNumber evidence="4">2.7.10.2</ecNumber>
    </recommendedName>
</protein>
<evidence type="ECO:0000256" key="7">
    <source>
        <dbReference type="ARBA" id="ARBA00022679"/>
    </source>
</evidence>
<comment type="similarity">
    <text evidence="3">Belongs to the etk/wzc family.</text>
</comment>
<dbReference type="InterPro" id="IPR025669">
    <property type="entry name" value="AAA_dom"/>
</dbReference>
<evidence type="ECO:0000259" key="17">
    <source>
        <dbReference type="Pfam" id="PF02706"/>
    </source>
</evidence>
<keyword evidence="6" id="KW-0997">Cell inner membrane</keyword>
<evidence type="ECO:0000256" key="9">
    <source>
        <dbReference type="ARBA" id="ARBA00022741"/>
    </source>
</evidence>
<keyword evidence="7" id="KW-0808">Transferase</keyword>
<evidence type="ECO:0000256" key="6">
    <source>
        <dbReference type="ARBA" id="ARBA00022519"/>
    </source>
</evidence>
<keyword evidence="11" id="KW-0067">ATP-binding</keyword>
<evidence type="ECO:0000256" key="8">
    <source>
        <dbReference type="ARBA" id="ARBA00022692"/>
    </source>
</evidence>
<evidence type="ECO:0000256" key="13">
    <source>
        <dbReference type="ARBA" id="ARBA00023136"/>
    </source>
</evidence>
<dbReference type="Pfam" id="PF13807">
    <property type="entry name" value="GNVR"/>
    <property type="match status" value="1"/>
</dbReference>
<feature type="transmembrane region" description="Helical" evidence="16">
    <location>
        <begin position="493"/>
        <end position="513"/>
    </location>
</feature>
<evidence type="ECO:0000256" key="1">
    <source>
        <dbReference type="ARBA" id="ARBA00004429"/>
    </source>
</evidence>
<feature type="domain" description="AAA" evidence="18">
    <location>
        <begin position="579"/>
        <end position="725"/>
    </location>
</feature>
<evidence type="ECO:0000259" key="19">
    <source>
        <dbReference type="Pfam" id="PF13807"/>
    </source>
</evidence>
<evidence type="ECO:0000256" key="15">
    <source>
        <dbReference type="ARBA" id="ARBA00051245"/>
    </source>
</evidence>
<evidence type="ECO:0000259" key="18">
    <source>
        <dbReference type="Pfam" id="PF13614"/>
    </source>
</evidence>
<dbReference type="PANTHER" id="PTHR32309">
    <property type="entry name" value="TYROSINE-PROTEIN KINASE"/>
    <property type="match status" value="1"/>
</dbReference>
<dbReference type="Proteomes" id="UP000094313">
    <property type="component" value="Chromosome"/>
</dbReference>